<evidence type="ECO:0000313" key="3">
    <source>
        <dbReference type="Proteomes" id="UP000678499"/>
    </source>
</evidence>
<gene>
    <name evidence="2" type="ORF">NMOB1V02_LOCUS4233</name>
</gene>
<dbReference type="EMBL" id="OA882673">
    <property type="protein sequence ID" value="CAD7276471.1"/>
    <property type="molecule type" value="Genomic_DNA"/>
</dbReference>
<accession>A0A7R9GBQ4</accession>
<reference evidence="2" key="1">
    <citation type="submission" date="2020-11" db="EMBL/GenBank/DDBJ databases">
        <authorList>
            <person name="Tran Van P."/>
        </authorList>
    </citation>
    <scope>NUCLEOTIDE SEQUENCE</scope>
</reference>
<keyword evidence="1" id="KW-1133">Transmembrane helix</keyword>
<name>A0A7R9GBQ4_9CRUS</name>
<dbReference type="AlphaFoldDB" id="A0A7R9GBQ4"/>
<keyword evidence="1" id="KW-0472">Membrane</keyword>
<proteinExistence type="predicted"/>
<dbReference type="EMBL" id="CAJPEX010000636">
    <property type="protein sequence ID" value="CAG0916623.1"/>
    <property type="molecule type" value="Genomic_DNA"/>
</dbReference>
<feature type="transmembrane region" description="Helical" evidence="1">
    <location>
        <begin position="201"/>
        <end position="220"/>
    </location>
</feature>
<organism evidence="2">
    <name type="scientific">Notodromas monacha</name>
    <dbReference type="NCBI Taxonomy" id="399045"/>
    <lineage>
        <taxon>Eukaryota</taxon>
        <taxon>Metazoa</taxon>
        <taxon>Ecdysozoa</taxon>
        <taxon>Arthropoda</taxon>
        <taxon>Crustacea</taxon>
        <taxon>Oligostraca</taxon>
        <taxon>Ostracoda</taxon>
        <taxon>Podocopa</taxon>
        <taxon>Podocopida</taxon>
        <taxon>Cypridocopina</taxon>
        <taxon>Cypridoidea</taxon>
        <taxon>Cyprididae</taxon>
        <taxon>Notodromas</taxon>
    </lineage>
</organism>
<dbReference type="Proteomes" id="UP000678499">
    <property type="component" value="Unassembled WGS sequence"/>
</dbReference>
<keyword evidence="3" id="KW-1185">Reference proteome</keyword>
<keyword evidence="1" id="KW-0812">Transmembrane</keyword>
<evidence type="ECO:0000256" key="1">
    <source>
        <dbReference type="SAM" id="Phobius"/>
    </source>
</evidence>
<evidence type="ECO:0000313" key="2">
    <source>
        <dbReference type="EMBL" id="CAD7276471.1"/>
    </source>
</evidence>
<sequence>MIEVPFLSSGDSMNELMLLLNDDVSLYSKGETLKLGGPLNGPPRHAVVIWEYHRTGSRMCGDVSSDGHDCGNDDVDGADGDDDDHTEKLTASFCFVFSHETLHPIVESGNQAGFYTVVCLLHVSINVVVVVVRQDVIVSELVCESLAFNLSVRILTKFRMATSRTPFLRSQHPQQFFTTTMFFAVSSPCFRFGLSKRFQCLWILSAAFTAATLGLMWRLLTNVAAVNENGGIALDDLEATLRKNANTPESED</sequence>
<protein>
    <submittedName>
        <fullName evidence="2">Uncharacterized protein</fullName>
    </submittedName>
</protein>